<organism evidence="2 3">
    <name type="scientific">Actinomadura barringtoniae</name>
    <dbReference type="NCBI Taxonomy" id="1427535"/>
    <lineage>
        <taxon>Bacteria</taxon>
        <taxon>Bacillati</taxon>
        <taxon>Actinomycetota</taxon>
        <taxon>Actinomycetes</taxon>
        <taxon>Streptosporangiales</taxon>
        <taxon>Thermomonosporaceae</taxon>
        <taxon>Actinomadura</taxon>
    </lineage>
</organism>
<sequence>MKLTFPQLRKVDRPADLTEDPASVPSPSALQVNARSVELPGGVCTSFAVAGYPREVTAGWLEPLLTYPGRLDVSLHVEPIPPLVAAQRLRRQLARLESSSRANTEHGRLADFSAEAAADDAAELAASLARGHGRLFRLGLYLTVHATDSTELRAEVERVRALAASLLLDAQPTTFRALQGWTSTLPLGTDTIRMRRAFDTSALAAAFPFTSPDLHPQLGETPVVYGLNAYSSGVVLWDRFTQDNYNSVTIARSGAGKSYFTKLEAARLMYHGVHVAVIDPEDEYARLADAVGGTRIALGAPEVRFNPFDLPHGQGEDTLIRRALFIQTLIATMLGELIAPRTRAVLDRAVIATYAQAGITADPRTWKRAAPLLDDLAAQLDYTAQAEDGTETERAAAAELAARLAPFVSGSYRSLFSGATTTRPEGHLIVFSLRNLADEVRPVGMLLALDAIWRQVVNPSDRRRRLVVVDEAWTLMQQSEGAKFLYRLAKSARKHWTGLAVVTQDAADLLSSDLGRAVIANAATQLLLRQAPQVIDQITDTFGLTEGERAFLLAADRGEGLLCGGGTAAERAAFTGHASPFEHHLATTDPAELTATTTDNGIQVDKDGDPL</sequence>
<dbReference type="InterPro" id="IPR027417">
    <property type="entry name" value="P-loop_NTPase"/>
</dbReference>
<keyword evidence="2" id="KW-0067">ATP-binding</keyword>
<dbReference type="InterPro" id="IPR043964">
    <property type="entry name" value="P-loop_TraG"/>
</dbReference>
<dbReference type="GO" id="GO:0005524">
    <property type="term" value="F:ATP binding"/>
    <property type="evidence" value="ECO:0007669"/>
    <property type="project" value="UniProtKB-KW"/>
</dbReference>
<keyword evidence="2" id="KW-0547">Nucleotide-binding</keyword>
<gene>
    <name evidence="2" type="ORF">J4573_31370</name>
</gene>
<dbReference type="Pfam" id="PF19044">
    <property type="entry name" value="P-loop_TraG"/>
    <property type="match status" value="1"/>
</dbReference>
<evidence type="ECO:0000313" key="2">
    <source>
        <dbReference type="EMBL" id="MBO2451627.1"/>
    </source>
</evidence>
<dbReference type="RefSeq" id="WP_208259501.1">
    <property type="nucleotide sequence ID" value="NZ_JAGEOJ010000013.1"/>
</dbReference>
<feature type="domain" description="TraG P-loop" evidence="1">
    <location>
        <begin position="242"/>
        <end position="557"/>
    </location>
</feature>
<dbReference type="EMBL" id="JAGEOJ010000013">
    <property type="protein sequence ID" value="MBO2451627.1"/>
    <property type="molecule type" value="Genomic_DNA"/>
</dbReference>
<dbReference type="Gene3D" id="3.40.50.300">
    <property type="entry name" value="P-loop containing nucleotide triphosphate hydrolases"/>
    <property type="match status" value="1"/>
</dbReference>
<protein>
    <submittedName>
        <fullName evidence="2">ATP-binding protein</fullName>
    </submittedName>
</protein>
<dbReference type="AlphaFoldDB" id="A0A939T9Q0"/>
<dbReference type="Proteomes" id="UP000669179">
    <property type="component" value="Unassembled WGS sequence"/>
</dbReference>
<accession>A0A939T9Q0</accession>
<dbReference type="Gene3D" id="1.10.8.730">
    <property type="match status" value="1"/>
</dbReference>
<evidence type="ECO:0000259" key="1">
    <source>
        <dbReference type="Pfam" id="PF19044"/>
    </source>
</evidence>
<name>A0A939T9Q0_9ACTN</name>
<evidence type="ECO:0000313" key="3">
    <source>
        <dbReference type="Proteomes" id="UP000669179"/>
    </source>
</evidence>
<dbReference type="InterPro" id="IPR051162">
    <property type="entry name" value="T4SS_component"/>
</dbReference>
<comment type="caution">
    <text evidence="2">The sequence shown here is derived from an EMBL/GenBank/DDBJ whole genome shotgun (WGS) entry which is preliminary data.</text>
</comment>
<dbReference type="PANTHER" id="PTHR30121">
    <property type="entry name" value="UNCHARACTERIZED PROTEIN YJGR-RELATED"/>
    <property type="match status" value="1"/>
</dbReference>
<reference evidence="2" key="1">
    <citation type="submission" date="2021-03" db="EMBL/GenBank/DDBJ databases">
        <authorList>
            <person name="Kanchanasin P."/>
            <person name="Saeng-In P."/>
            <person name="Phongsopitanun W."/>
            <person name="Yuki M."/>
            <person name="Kudo T."/>
            <person name="Ohkuma M."/>
            <person name="Tanasupawat S."/>
        </authorList>
    </citation>
    <scope>NUCLEOTIDE SEQUENCE</scope>
    <source>
        <strain evidence="2">GKU 128</strain>
    </source>
</reference>
<proteinExistence type="predicted"/>
<dbReference type="PANTHER" id="PTHR30121:SF6">
    <property type="entry name" value="SLR6007 PROTEIN"/>
    <property type="match status" value="1"/>
</dbReference>
<keyword evidence="3" id="KW-1185">Reference proteome</keyword>
<dbReference type="SUPFAM" id="SSF52540">
    <property type="entry name" value="P-loop containing nucleoside triphosphate hydrolases"/>
    <property type="match status" value="1"/>
</dbReference>